<feature type="domain" description="FAD-binding" evidence="7">
    <location>
        <begin position="247"/>
        <end position="343"/>
    </location>
</feature>
<sequence>MPAENNQEKVRPAVLIVGGGLSGLLLGILLEKIDVPYHIFERAKETRCLGGVMVIGANILPVFEQIDLLDDVMNLSKIFETTALYNVDMTELANQNRIFLKEAPKLYELLLKQIPPNKFSLNKKVLRSEEKDGRAVIHCSDNTTYEGDILVGADGAYSGVRQSLYKRLDKEGLLPRVDLEDFQIGYTFMVGVAEPKDPEKYPELKEPLARLPIVVGGNSKIWSAVCTPDNQVCWTLSLQLPKKEAKSQQFRNSEWGPESNESMIKEFQDYVCPLGGKMGDLIEDTPKDRISKVFLEEKTFKTWYHGRTVLIGDAVHKMQPAGGLGAGNAFQDSAALCNFIYHMKDTSIESVTEAFKGYYAERYHRALAHYDRSHTLSKVLLGQKLKEKVLRQIMYKYIPTSVFRRSAINSLDYCPTLAWLPPAKSTKSAFIHEQIRLQEANKKNEEANKKNEEANKKNEEAIKKNEEAIKNEDQ</sequence>
<evidence type="ECO:0000313" key="8">
    <source>
        <dbReference type="EMBL" id="KAG0013183.1"/>
    </source>
</evidence>
<evidence type="ECO:0000256" key="3">
    <source>
        <dbReference type="ARBA" id="ARBA00022827"/>
    </source>
</evidence>
<reference evidence="8" key="1">
    <citation type="journal article" date="2020" name="Fungal Divers.">
        <title>Resolving the Mortierellaceae phylogeny through synthesis of multi-gene phylogenetics and phylogenomics.</title>
        <authorList>
            <person name="Vandepol N."/>
            <person name="Liber J."/>
            <person name="Desiro A."/>
            <person name="Na H."/>
            <person name="Kennedy M."/>
            <person name="Barry K."/>
            <person name="Grigoriev I.V."/>
            <person name="Miller A.N."/>
            <person name="O'Donnell K."/>
            <person name="Stajich J.E."/>
            <person name="Bonito G."/>
        </authorList>
    </citation>
    <scope>NUCLEOTIDE SEQUENCE</scope>
    <source>
        <strain evidence="8">NRRL 2769</strain>
    </source>
</reference>
<dbReference type="SUPFAM" id="SSF51905">
    <property type="entry name" value="FAD/NAD(P)-binding domain"/>
    <property type="match status" value="1"/>
</dbReference>
<dbReference type="EMBL" id="JAAAID010000881">
    <property type="protein sequence ID" value="KAG0013183.1"/>
    <property type="molecule type" value="Genomic_DNA"/>
</dbReference>
<dbReference type="Pfam" id="PF01494">
    <property type="entry name" value="FAD_binding_3"/>
    <property type="match status" value="2"/>
</dbReference>
<dbReference type="GO" id="GO:0004497">
    <property type="term" value="F:monooxygenase activity"/>
    <property type="evidence" value="ECO:0007669"/>
    <property type="project" value="InterPro"/>
</dbReference>
<feature type="region of interest" description="Disordered" evidence="5">
    <location>
        <begin position="441"/>
        <end position="474"/>
    </location>
</feature>
<keyword evidence="4" id="KW-0560">Oxidoreductase</keyword>
<keyword evidence="6" id="KW-0472">Membrane</keyword>
<keyword evidence="6" id="KW-0812">Transmembrane</keyword>
<accession>A0A9P6SZ62</accession>
<evidence type="ECO:0000256" key="2">
    <source>
        <dbReference type="ARBA" id="ARBA00022630"/>
    </source>
</evidence>
<dbReference type="PANTHER" id="PTHR47356:SF2">
    <property type="entry name" value="FAD-BINDING DOMAIN-CONTAINING PROTEIN-RELATED"/>
    <property type="match status" value="1"/>
</dbReference>
<evidence type="ECO:0000259" key="7">
    <source>
        <dbReference type="Pfam" id="PF01494"/>
    </source>
</evidence>
<feature type="domain" description="FAD-binding" evidence="7">
    <location>
        <begin position="13"/>
        <end position="165"/>
    </location>
</feature>
<dbReference type="InterPro" id="IPR002938">
    <property type="entry name" value="FAD-bd"/>
</dbReference>
<name>A0A9P6SZ62_9FUNG</name>
<dbReference type="PRINTS" id="PR00420">
    <property type="entry name" value="RNGMNOXGNASE"/>
</dbReference>
<evidence type="ECO:0000256" key="5">
    <source>
        <dbReference type="SAM" id="MobiDB-lite"/>
    </source>
</evidence>
<evidence type="ECO:0000256" key="6">
    <source>
        <dbReference type="SAM" id="Phobius"/>
    </source>
</evidence>
<dbReference type="InterPro" id="IPR050562">
    <property type="entry name" value="FAD_mOase_fung"/>
</dbReference>
<protein>
    <recommendedName>
        <fullName evidence="7">FAD-binding domain-containing protein</fullName>
    </recommendedName>
</protein>
<keyword evidence="6" id="KW-1133">Transmembrane helix</keyword>
<gene>
    <name evidence="8" type="ORF">BGZ80_011246</name>
</gene>
<dbReference type="Gene3D" id="3.50.50.60">
    <property type="entry name" value="FAD/NAD(P)-binding domain"/>
    <property type="match status" value="1"/>
</dbReference>
<comment type="caution">
    <text evidence="8">The sequence shown here is derived from an EMBL/GenBank/DDBJ whole genome shotgun (WGS) entry which is preliminary data.</text>
</comment>
<proteinExistence type="inferred from homology"/>
<keyword evidence="3" id="KW-0274">FAD</keyword>
<dbReference type="AlphaFoldDB" id="A0A9P6SZ62"/>
<dbReference type="Proteomes" id="UP000703661">
    <property type="component" value="Unassembled WGS sequence"/>
</dbReference>
<evidence type="ECO:0000256" key="4">
    <source>
        <dbReference type="ARBA" id="ARBA00023002"/>
    </source>
</evidence>
<evidence type="ECO:0000313" key="9">
    <source>
        <dbReference type="Proteomes" id="UP000703661"/>
    </source>
</evidence>
<dbReference type="InterPro" id="IPR036188">
    <property type="entry name" value="FAD/NAD-bd_sf"/>
</dbReference>
<evidence type="ECO:0000256" key="1">
    <source>
        <dbReference type="ARBA" id="ARBA00007992"/>
    </source>
</evidence>
<feature type="transmembrane region" description="Helical" evidence="6">
    <location>
        <begin position="12"/>
        <end position="30"/>
    </location>
</feature>
<dbReference type="PANTHER" id="PTHR47356">
    <property type="entry name" value="FAD-DEPENDENT MONOOXYGENASE ASQG-RELATED"/>
    <property type="match status" value="1"/>
</dbReference>
<keyword evidence="9" id="KW-1185">Reference proteome</keyword>
<comment type="similarity">
    <text evidence="1">Belongs to the paxM FAD-dependent monooxygenase family.</text>
</comment>
<keyword evidence="2" id="KW-0285">Flavoprotein</keyword>
<organism evidence="8 9">
    <name type="scientific">Entomortierella chlamydospora</name>
    <dbReference type="NCBI Taxonomy" id="101097"/>
    <lineage>
        <taxon>Eukaryota</taxon>
        <taxon>Fungi</taxon>
        <taxon>Fungi incertae sedis</taxon>
        <taxon>Mucoromycota</taxon>
        <taxon>Mortierellomycotina</taxon>
        <taxon>Mortierellomycetes</taxon>
        <taxon>Mortierellales</taxon>
        <taxon>Mortierellaceae</taxon>
        <taxon>Entomortierella</taxon>
    </lineage>
</organism>
<dbReference type="GO" id="GO:0071949">
    <property type="term" value="F:FAD binding"/>
    <property type="evidence" value="ECO:0007669"/>
    <property type="project" value="InterPro"/>
</dbReference>